<organism evidence="2 3">
    <name type="scientific">Hoeflea ulvae</name>
    <dbReference type="NCBI Taxonomy" id="2983764"/>
    <lineage>
        <taxon>Bacteria</taxon>
        <taxon>Pseudomonadati</taxon>
        <taxon>Pseudomonadota</taxon>
        <taxon>Alphaproteobacteria</taxon>
        <taxon>Hyphomicrobiales</taxon>
        <taxon>Rhizobiaceae</taxon>
        <taxon>Hoeflea</taxon>
    </lineage>
</organism>
<dbReference type="InterPro" id="IPR041667">
    <property type="entry name" value="Cupin_8"/>
</dbReference>
<dbReference type="Gene3D" id="2.60.120.650">
    <property type="entry name" value="Cupin"/>
    <property type="match status" value="1"/>
</dbReference>
<dbReference type="PANTHER" id="PTHR12480">
    <property type="entry name" value="ARGININE DEMETHYLASE AND LYSYL-HYDROXYLASE JMJD"/>
    <property type="match status" value="1"/>
</dbReference>
<name>A0ABT3YKI0_9HYPH</name>
<evidence type="ECO:0000259" key="1">
    <source>
        <dbReference type="PROSITE" id="PS51184"/>
    </source>
</evidence>
<evidence type="ECO:0000313" key="3">
    <source>
        <dbReference type="Proteomes" id="UP001081283"/>
    </source>
</evidence>
<dbReference type="InterPro" id="IPR050910">
    <property type="entry name" value="JMJD6_ArgDemeth/LysHydrox"/>
</dbReference>
<dbReference type="Proteomes" id="UP001081283">
    <property type="component" value="Unassembled WGS sequence"/>
</dbReference>
<dbReference type="SMART" id="SM00558">
    <property type="entry name" value="JmjC"/>
    <property type="match status" value="1"/>
</dbReference>
<dbReference type="RefSeq" id="WP_267614237.1">
    <property type="nucleotide sequence ID" value="NZ_JAOVZQ010000001.1"/>
</dbReference>
<reference evidence="2" key="1">
    <citation type="submission" date="2022-10" db="EMBL/GenBank/DDBJ databases">
        <title>Hoeflea sp. J2-29, isolated from marine algae.</title>
        <authorList>
            <person name="Kristyanto S."/>
            <person name="Kim J.M."/>
            <person name="Jeon C.O."/>
        </authorList>
    </citation>
    <scope>NUCLEOTIDE SEQUENCE</scope>
    <source>
        <strain evidence="2">J2-29</strain>
    </source>
</reference>
<proteinExistence type="predicted"/>
<dbReference type="SUPFAM" id="SSF51197">
    <property type="entry name" value="Clavaminate synthase-like"/>
    <property type="match status" value="1"/>
</dbReference>
<feature type="domain" description="JmjC" evidence="1">
    <location>
        <begin position="112"/>
        <end position="266"/>
    </location>
</feature>
<dbReference type="PROSITE" id="PS51184">
    <property type="entry name" value="JMJC"/>
    <property type="match status" value="1"/>
</dbReference>
<keyword evidence="3" id="KW-1185">Reference proteome</keyword>
<sequence length="295" mass="33032">MQIQTVPIETLLLPGEFDAYVRPGGQPVIARGWMHGWPAMDKWDFSFFRDVYGDDPVKLAADSMSNEAAFVTTMAAYIGYILSDATGSELSAKHAEIGAIRPFYCTSYKPFAHHPELGDDFALPPFALDWWPWINPAFQDAHFPNTQGWLLISPKGAASRMHIDSHHTITWLAQVRGRKTAYLFSPQDSEAVYKGAVDPAAPDYARFPKFRDATCHKCTLDPGDMLFLPPDWWHHVVTEENSITVSQNLVNHTNFGLYIRRAYGAQLPAFLASLPPDGAMRSGAEEVLREEMSDV</sequence>
<dbReference type="Pfam" id="PF13621">
    <property type="entry name" value="Cupin_8"/>
    <property type="match status" value="1"/>
</dbReference>
<accession>A0ABT3YKI0</accession>
<dbReference type="InterPro" id="IPR003347">
    <property type="entry name" value="JmjC_dom"/>
</dbReference>
<comment type="caution">
    <text evidence="2">The sequence shown here is derived from an EMBL/GenBank/DDBJ whole genome shotgun (WGS) entry which is preliminary data.</text>
</comment>
<dbReference type="EMBL" id="JAOVZQ010000001">
    <property type="protein sequence ID" value="MCY0096409.1"/>
    <property type="molecule type" value="Genomic_DNA"/>
</dbReference>
<evidence type="ECO:0000313" key="2">
    <source>
        <dbReference type="EMBL" id="MCY0096409.1"/>
    </source>
</evidence>
<dbReference type="PANTHER" id="PTHR12480:SF6">
    <property type="entry name" value="2-OXOGLUTARATE AND IRON-DEPENDENT OXYGENASE JMJD4"/>
    <property type="match status" value="1"/>
</dbReference>
<gene>
    <name evidence="2" type="ORF">OEG82_20690</name>
</gene>
<protein>
    <submittedName>
        <fullName evidence="2">Cupin-like domain-containing protein</fullName>
    </submittedName>
</protein>